<dbReference type="InterPro" id="IPR000618">
    <property type="entry name" value="Insect_cuticle"/>
</dbReference>
<name>A0A8J5UTY7_9HYME</name>
<dbReference type="PANTHER" id="PTHR45640">
    <property type="entry name" value="HEAT SHOCK PROTEIN HSP-12.2-RELATED"/>
    <property type="match status" value="1"/>
</dbReference>
<dbReference type="InterPro" id="IPR001436">
    <property type="entry name" value="Alpha-crystallin/sHSP_animal"/>
</dbReference>
<dbReference type="PANTHER" id="PTHR45640:SF34">
    <property type="entry name" value="PROTEIN LETHAL(2)ESSENTIAL FOR LIFE"/>
    <property type="match status" value="1"/>
</dbReference>
<reference evidence="6" key="1">
    <citation type="submission" date="2020-03" db="EMBL/GenBank/DDBJ databases">
        <authorList>
            <person name="Chebbi M.A."/>
            <person name="Drezen J.M."/>
        </authorList>
    </citation>
    <scope>NUCLEOTIDE SEQUENCE</scope>
    <source>
        <tissue evidence="6">Whole body</tissue>
    </source>
</reference>
<evidence type="ECO:0000313" key="7">
    <source>
        <dbReference type="Proteomes" id="UP000729913"/>
    </source>
</evidence>
<dbReference type="AlphaFoldDB" id="A0A8J5UTY7"/>
<comment type="caution">
    <text evidence="6">The sequence shown here is derived from an EMBL/GenBank/DDBJ whole genome shotgun (WGS) entry which is preliminary data.</text>
</comment>
<dbReference type="EMBL" id="JAAOIC020000003">
    <property type="protein sequence ID" value="KAG8042212.1"/>
    <property type="molecule type" value="Genomic_DNA"/>
</dbReference>
<dbReference type="OrthoDB" id="1431247at2759"/>
<dbReference type="GO" id="GO:0009408">
    <property type="term" value="P:response to heat"/>
    <property type="evidence" value="ECO:0007669"/>
    <property type="project" value="TreeGrafter"/>
</dbReference>
<dbReference type="GO" id="GO:0051082">
    <property type="term" value="F:unfolded protein binding"/>
    <property type="evidence" value="ECO:0007669"/>
    <property type="project" value="TreeGrafter"/>
</dbReference>
<dbReference type="PROSITE" id="PS00233">
    <property type="entry name" value="CHIT_BIND_RR_1"/>
    <property type="match status" value="1"/>
</dbReference>
<dbReference type="Pfam" id="PF00379">
    <property type="entry name" value="Chitin_bind_4"/>
    <property type="match status" value="1"/>
</dbReference>
<dbReference type="InterPro" id="IPR002068">
    <property type="entry name" value="A-crystallin/Hsp20_dom"/>
</dbReference>
<dbReference type="GO" id="GO:0042302">
    <property type="term" value="F:structural constituent of cuticle"/>
    <property type="evidence" value="ECO:0007669"/>
    <property type="project" value="UniProtKB-UniRule"/>
</dbReference>
<dbReference type="Pfam" id="PF00011">
    <property type="entry name" value="HSP20"/>
    <property type="match status" value="1"/>
</dbReference>
<dbReference type="Proteomes" id="UP000729913">
    <property type="component" value="Unassembled WGS sequence"/>
</dbReference>
<evidence type="ECO:0000259" key="5">
    <source>
        <dbReference type="PROSITE" id="PS01031"/>
    </source>
</evidence>
<evidence type="ECO:0000256" key="2">
    <source>
        <dbReference type="PROSITE-ProRule" id="PRU00285"/>
    </source>
</evidence>
<reference evidence="6" key="2">
    <citation type="submission" date="2021-04" db="EMBL/GenBank/DDBJ databases">
        <title>Genome-wide patterns of bracovirus chromosomal integration into multiple host tissues during parasitism.</title>
        <authorList>
            <person name="Chebbi M.A.C."/>
        </authorList>
    </citation>
    <scope>NUCLEOTIDE SEQUENCE</scope>
    <source>
        <tissue evidence="6">Whole body</tissue>
    </source>
</reference>
<evidence type="ECO:0000256" key="4">
    <source>
        <dbReference type="RuleBase" id="RU003616"/>
    </source>
</evidence>
<gene>
    <name evidence="6" type="ORF">G9C98_000203</name>
</gene>
<organism evidence="6 7">
    <name type="scientific">Cotesia typhae</name>
    <dbReference type="NCBI Taxonomy" id="2053667"/>
    <lineage>
        <taxon>Eukaryota</taxon>
        <taxon>Metazoa</taxon>
        <taxon>Ecdysozoa</taxon>
        <taxon>Arthropoda</taxon>
        <taxon>Hexapoda</taxon>
        <taxon>Insecta</taxon>
        <taxon>Pterygota</taxon>
        <taxon>Neoptera</taxon>
        <taxon>Endopterygota</taxon>
        <taxon>Hymenoptera</taxon>
        <taxon>Apocrita</taxon>
        <taxon>Ichneumonoidea</taxon>
        <taxon>Braconidae</taxon>
        <taxon>Microgastrinae</taxon>
        <taxon>Cotesia</taxon>
    </lineage>
</organism>
<dbReference type="CDD" id="cd06526">
    <property type="entry name" value="metazoan_ACD"/>
    <property type="match status" value="1"/>
</dbReference>
<keyword evidence="7" id="KW-1185">Reference proteome</keyword>
<evidence type="ECO:0000256" key="3">
    <source>
        <dbReference type="PROSITE-ProRule" id="PRU00497"/>
    </source>
</evidence>
<dbReference type="GO" id="GO:0042026">
    <property type="term" value="P:protein refolding"/>
    <property type="evidence" value="ECO:0007669"/>
    <property type="project" value="TreeGrafter"/>
</dbReference>
<dbReference type="InterPro" id="IPR031311">
    <property type="entry name" value="CHIT_BIND_RR_consensus"/>
</dbReference>
<dbReference type="GO" id="GO:0005634">
    <property type="term" value="C:nucleus"/>
    <property type="evidence" value="ECO:0007669"/>
    <property type="project" value="TreeGrafter"/>
</dbReference>
<evidence type="ECO:0000313" key="6">
    <source>
        <dbReference type="EMBL" id="KAG8042212.1"/>
    </source>
</evidence>
<protein>
    <recommendedName>
        <fullName evidence="5">SHSP domain-containing protein</fullName>
    </recommendedName>
</protein>
<accession>A0A8J5UTY7</accession>
<dbReference type="PROSITE" id="PS01031">
    <property type="entry name" value="SHSP"/>
    <property type="match status" value="1"/>
</dbReference>
<keyword evidence="1 3" id="KW-0193">Cuticle</keyword>
<feature type="domain" description="SHSP" evidence="5">
    <location>
        <begin position="54"/>
        <end position="163"/>
    </location>
</feature>
<dbReference type="PROSITE" id="PS51155">
    <property type="entry name" value="CHIT_BIND_RR_2"/>
    <property type="match status" value="1"/>
</dbReference>
<comment type="similarity">
    <text evidence="2 4">Belongs to the small heat shock protein (HSP20) family.</text>
</comment>
<proteinExistence type="inferred from homology"/>
<evidence type="ECO:0000256" key="1">
    <source>
        <dbReference type="ARBA" id="ARBA00022460"/>
    </source>
</evidence>
<dbReference type="GO" id="GO:0005737">
    <property type="term" value="C:cytoplasm"/>
    <property type="evidence" value="ECO:0007669"/>
    <property type="project" value="TreeGrafter"/>
</dbReference>
<sequence length="338" mass="38655">MALVPSNYWRDWWDDVERPHRWLDRHFDLTIRRDSLIKPLTTPYFRDYFRPWRNLLDEVNTDLGKIESDSDKFRITVDVQQFSPHEIIVKTVGNSIIVKAEHEEKNSSREFVSRKFMRRYDLPKGHDITRVMSSLSTDGVLTITAPKFCASIRGERIIPINRTYFPSLKLCIASKLSKLRDIRRLLALSMTIAHSAKLPIQNPVHDNHVPVHHHDHAVDSKPVGIVHQESEVLPDGSFHNVWESENGIKVQEEATVKVLAKNTIAHTVNGRIAYTDYDGNLFTLTYVADETGFHPEGEHLPTPPPIPQAIARALEYIAAHPPPKDSSFHSDSATVEDN</sequence>